<organism evidence="1 2">
    <name type="scientific">Meganyctiphanes norvegica</name>
    <name type="common">Northern krill</name>
    <name type="synonym">Thysanopoda norvegica</name>
    <dbReference type="NCBI Taxonomy" id="48144"/>
    <lineage>
        <taxon>Eukaryota</taxon>
        <taxon>Metazoa</taxon>
        <taxon>Ecdysozoa</taxon>
        <taxon>Arthropoda</taxon>
        <taxon>Crustacea</taxon>
        <taxon>Multicrustacea</taxon>
        <taxon>Malacostraca</taxon>
        <taxon>Eumalacostraca</taxon>
        <taxon>Eucarida</taxon>
        <taxon>Euphausiacea</taxon>
        <taxon>Euphausiidae</taxon>
        <taxon>Meganyctiphanes</taxon>
    </lineage>
</organism>
<sequence>MIESTGDIAPKIHTTTACQAFPAKHYLENNPFQDGGRDKPITFIGNQKMICCPSIYLAGSRINNNNQKCDHLSMMDNLSFFNSAAKKWSFYFCLPCAPARSIYLTI</sequence>
<dbReference type="AlphaFoldDB" id="A0AAV2QDV2"/>
<name>A0AAV2QDV2_MEGNR</name>
<dbReference type="EMBL" id="CAXKWB010005923">
    <property type="protein sequence ID" value="CAL4080561.1"/>
    <property type="molecule type" value="Genomic_DNA"/>
</dbReference>
<evidence type="ECO:0000313" key="2">
    <source>
        <dbReference type="Proteomes" id="UP001497623"/>
    </source>
</evidence>
<proteinExistence type="predicted"/>
<gene>
    <name evidence="1" type="ORF">MNOR_LOCUS11317</name>
</gene>
<evidence type="ECO:0000313" key="1">
    <source>
        <dbReference type="EMBL" id="CAL4080561.1"/>
    </source>
</evidence>
<comment type="caution">
    <text evidence="1">The sequence shown here is derived from an EMBL/GenBank/DDBJ whole genome shotgun (WGS) entry which is preliminary data.</text>
</comment>
<accession>A0AAV2QDV2</accession>
<dbReference type="Proteomes" id="UP001497623">
    <property type="component" value="Unassembled WGS sequence"/>
</dbReference>
<protein>
    <submittedName>
        <fullName evidence="1">Uncharacterized protein</fullName>
    </submittedName>
</protein>
<keyword evidence="2" id="KW-1185">Reference proteome</keyword>
<reference evidence="1 2" key="1">
    <citation type="submission" date="2024-05" db="EMBL/GenBank/DDBJ databases">
        <authorList>
            <person name="Wallberg A."/>
        </authorList>
    </citation>
    <scope>NUCLEOTIDE SEQUENCE [LARGE SCALE GENOMIC DNA]</scope>
</reference>